<evidence type="ECO:0000256" key="4">
    <source>
        <dbReference type="SAM" id="Phobius"/>
    </source>
</evidence>
<evidence type="ECO:0000313" key="6">
    <source>
        <dbReference type="EMBL" id="PJE58455.1"/>
    </source>
</evidence>
<dbReference type="SUPFAM" id="SSF53448">
    <property type="entry name" value="Nucleotide-diphospho-sugar transferases"/>
    <property type="match status" value="1"/>
</dbReference>
<keyword evidence="4" id="KW-0812">Transmembrane</keyword>
<evidence type="ECO:0000256" key="1">
    <source>
        <dbReference type="ARBA" id="ARBA00006739"/>
    </source>
</evidence>
<proteinExistence type="inferred from homology"/>
<accession>A0A2M8KEW8</accession>
<sequence>MKNKPTLTIGIPAYNEENNIKYLLNTILIQNESNYYLKKIIVVSDLSTDNTDSLVKSVKDKRIQLIRNRVRRGQNFSQNHIFKIADSDIVVLLEADSCPKYNNYISNLISPILNNAGCLYVQGKCEPLEPSTKFEHLLYLKDNIFLKVAEKKFFDEKLFISGLGGRAFAKKLYKKIRWPQNVPDDLYCFYWCKVYDIKTLVEKSAVCNFRLPQTINDHLLKINKAIAGAKVVDKHFPIQKYNYNYKISRSIIIKFVFTLILSYPLLFPFIVMLKFIEKIFISNIIFSNFLQSANSTKTLFNNIEVNNKYEK</sequence>
<keyword evidence="2" id="KW-0328">Glycosyltransferase</keyword>
<evidence type="ECO:0000256" key="3">
    <source>
        <dbReference type="ARBA" id="ARBA00022679"/>
    </source>
</evidence>
<evidence type="ECO:0000259" key="5">
    <source>
        <dbReference type="Pfam" id="PF00535"/>
    </source>
</evidence>
<dbReference type="PANTHER" id="PTHR43630">
    <property type="entry name" value="POLY-BETA-1,6-N-ACETYL-D-GLUCOSAMINE SYNTHASE"/>
    <property type="match status" value="1"/>
</dbReference>
<evidence type="ECO:0000256" key="2">
    <source>
        <dbReference type="ARBA" id="ARBA00022676"/>
    </source>
</evidence>
<feature type="domain" description="Glycosyltransferase 2-like" evidence="5">
    <location>
        <begin position="8"/>
        <end position="176"/>
    </location>
</feature>
<dbReference type="InterPro" id="IPR029044">
    <property type="entry name" value="Nucleotide-diphossugar_trans"/>
</dbReference>
<comment type="caution">
    <text evidence="6">The sequence shown here is derived from an EMBL/GenBank/DDBJ whole genome shotgun (WGS) entry which is preliminary data.</text>
</comment>
<keyword evidence="4" id="KW-0472">Membrane</keyword>
<dbReference type="EMBL" id="PFDW01000013">
    <property type="protein sequence ID" value="PJE58455.1"/>
    <property type="molecule type" value="Genomic_DNA"/>
</dbReference>
<name>A0A2M8KEW8_9BACT</name>
<dbReference type="InterPro" id="IPR001173">
    <property type="entry name" value="Glyco_trans_2-like"/>
</dbReference>
<evidence type="ECO:0000313" key="7">
    <source>
        <dbReference type="Proteomes" id="UP000231450"/>
    </source>
</evidence>
<gene>
    <name evidence="6" type="ORF">COU81_00655</name>
</gene>
<dbReference type="Proteomes" id="UP000231450">
    <property type="component" value="Unassembled WGS sequence"/>
</dbReference>
<protein>
    <recommendedName>
        <fullName evidence="5">Glycosyltransferase 2-like domain-containing protein</fullName>
    </recommendedName>
</protein>
<dbReference type="Gene3D" id="3.90.550.10">
    <property type="entry name" value="Spore Coat Polysaccharide Biosynthesis Protein SpsA, Chain A"/>
    <property type="match status" value="1"/>
</dbReference>
<keyword evidence="4" id="KW-1133">Transmembrane helix</keyword>
<dbReference type="AlphaFoldDB" id="A0A2M8KEW8"/>
<dbReference type="GO" id="GO:0016757">
    <property type="term" value="F:glycosyltransferase activity"/>
    <property type="evidence" value="ECO:0007669"/>
    <property type="project" value="UniProtKB-KW"/>
</dbReference>
<feature type="transmembrane region" description="Helical" evidence="4">
    <location>
        <begin position="251"/>
        <end position="273"/>
    </location>
</feature>
<dbReference type="Pfam" id="PF00535">
    <property type="entry name" value="Glycos_transf_2"/>
    <property type="match status" value="1"/>
</dbReference>
<comment type="similarity">
    <text evidence="1">Belongs to the glycosyltransferase 2 family.</text>
</comment>
<keyword evidence="3" id="KW-0808">Transferase</keyword>
<organism evidence="6 7">
    <name type="scientific">Candidatus Portnoybacteria bacterium CG10_big_fil_rev_8_21_14_0_10_36_7</name>
    <dbReference type="NCBI Taxonomy" id="1974812"/>
    <lineage>
        <taxon>Bacteria</taxon>
        <taxon>Candidatus Portnoyibacteriota</taxon>
    </lineage>
</organism>
<reference evidence="7" key="1">
    <citation type="submission" date="2017-09" db="EMBL/GenBank/DDBJ databases">
        <title>Depth-based differentiation of microbial function through sediment-hosted aquifers and enrichment of novel symbionts in the deep terrestrial subsurface.</title>
        <authorList>
            <person name="Probst A.J."/>
            <person name="Ladd B."/>
            <person name="Jarett J.K."/>
            <person name="Geller-Mcgrath D.E."/>
            <person name="Sieber C.M.K."/>
            <person name="Emerson J.B."/>
            <person name="Anantharaman K."/>
            <person name="Thomas B.C."/>
            <person name="Malmstrom R."/>
            <person name="Stieglmeier M."/>
            <person name="Klingl A."/>
            <person name="Woyke T."/>
            <person name="Ryan C.M."/>
            <person name="Banfield J.F."/>
        </authorList>
    </citation>
    <scope>NUCLEOTIDE SEQUENCE [LARGE SCALE GENOMIC DNA]</scope>
</reference>
<dbReference type="PANTHER" id="PTHR43630:SF1">
    <property type="entry name" value="POLY-BETA-1,6-N-ACETYL-D-GLUCOSAMINE SYNTHASE"/>
    <property type="match status" value="1"/>
</dbReference>